<dbReference type="EMBL" id="JABSTU010000001">
    <property type="protein sequence ID" value="KAH8042760.1"/>
    <property type="molecule type" value="Genomic_DNA"/>
</dbReference>
<evidence type="ECO:0000259" key="6">
    <source>
        <dbReference type="Pfam" id="PF05699"/>
    </source>
</evidence>
<accession>A0A9J6FAW5</accession>
<dbReference type="Proteomes" id="UP000821866">
    <property type="component" value="Chromosome 1"/>
</dbReference>
<evidence type="ECO:0000313" key="7">
    <source>
        <dbReference type="EMBL" id="KAH8042760.1"/>
    </source>
</evidence>
<comment type="subcellular location">
    <subcellularLocation>
        <location evidence="1">Nucleus</location>
    </subcellularLocation>
</comment>
<evidence type="ECO:0000313" key="8">
    <source>
        <dbReference type="Proteomes" id="UP000821866"/>
    </source>
</evidence>
<dbReference type="InterPro" id="IPR008906">
    <property type="entry name" value="HATC_C_dom"/>
</dbReference>
<dbReference type="AlphaFoldDB" id="A0A9J6FAW5"/>
<keyword evidence="3" id="KW-0863">Zinc-finger</keyword>
<keyword evidence="5" id="KW-0539">Nucleus</keyword>
<gene>
    <name evidence="7" type="ORF">HPB51_025742</name>
</gene>
<feature type="domain" description="HAT C-terminal dimerisation" evidence="6">
    <location>
        <begin position="329"/>
        <end position="408"/>
    </location>
</feature>
<proteinExistence type="predicted"/>
<evidence type="ECO:0000256" key="2">
    <source>
        <dbReference type="ARBA" id="ARBA00022723"/>
    </source>
</evidence>
<dbReference type="PANTHER" id="PTHR46481">
    <property type="entry name" value="ZINC FINGER BED DOMAIN-CONTAINING PROTEIN 4"/>
    <property type="match status" value="1"/>
</dbReference>
<protein>
    <recommendedName>
        <fullName evidence="6">HAT C-terminal dimerisation domain-containing protein</fullName>
    </recommendedName>
</protein>
<evidence type="ECO:0000256" key="1">
    <source>
        <dbReference type="ARBA" id="ARBA00004123"/>
    </source>
</evidence>
<dbReference type="GO" id="GO:0008270">
    <property type="term" value="F:zinc ion binding"/>
    <property type="evidence" value="ECO:0007669"/>
    <property type="project" value="UniProtKB-KW"/>
</dbReference>
<keyword evidence="4" id="KW-0862">Zinc</keyword>
<evidence type="ECO:0000256" key="5">
    <source>
        <dbReference type="ARBA" id="ARBA00023242"/>
    </source>
</evidence>
<dbReference type="SUPFAM" id="SSF53098">
    <property type="entry name" value="Ribonuclease H-like"/>
    <property type="match status" value="1"/>
</dbReference>
<dbReference type="GO" id="GO:0005634">
    <property type="term" value="C:nucleus"/>
    <property type="evidence" value="ECO:0007669"/>
    <property type="project" value="UniProtKB-SubCell"/>
</dbReference>
<dbReference type="PANTHER" id="PTHR46481:SF10">
    <property type="entry name" value="ZINC FINGER BED DOMAIN-CONTAINING PROTEIN 39"/>
    <property type="match status" value="1"/>
</dbReference>
<sequence>MMDRDFRQHAYALACKPMPQEHTGENIVQFLRDVIEKWGLPDSIPTFVITDNGRNFVSAVAKSNWSRLLCFAHTLQLCINDAKREVASFSQLCAKCRLIVGRYKRSARARARLMDIQKDMHMAQHQVIQDVPTRWNSEYAMIERLVELRAPISVELCDLDVDTLSSREWKLMAVAVKVLQPLDQATTELCADRYPTLSQVIPLVHCAQVVLHKHASQGEEAASFARSLLRSLAARSPGLKMANVLANAMLVDPRYKDICYAEDSQKKWAKAALAAAANELMSAQNECSQAPVCPAIEKPQLNLFGVFFSSLTSNVLQDNAHESVPSQVAEYLGAPVLPRSESPLESWKTHGSRLYPALAKVAQKYLSIPAKQARSERLFSTAGNVVSSRWELLLPDHVEQLVFLHENLRVQ</sequence>
<name>A0A9J6FAW5_RHIMP</name>
<reference evidence="7" key="2">
    <citation type="submission" date="2021-09" db="EMBL/GenBank/DDBJ databases">
        <authorList>
            <person name="Jia N."/>
            <person name="Wang J."/>
            <person name="Shi W."/>
            <person name="Du L."/>
            <person name="Sun Y."/>
            <person name="Zhan W."/>
            <person name="Jiang J."/>
            <person name="Wang Q."/>
            <person name="Zhang B."/>
            <person name="Ji P."/>
            <person name="Sakyi L.B."/>
            <person name="Cui X."/>
            <person name="Yuan T."/>
            <person name="Jiang B."/>
            <person name="Yang W."/>
            <person name="Lam T.T.-Y."/>
            <person name="Chang Q."/>
            <person name="Ding S."/>
            <person name="Wang X."/>
            <person name="Zhu J."/>
            <person name="Ruan X."/>
            <person name="Zhao L."/>
            <person name="Wei J."/>
            <person name="Que T."/>
            <person name="Du C."/>
            <person name="Cheng J."/>
            <person name="Dai P."/>
            <person name="Han X."/>
            <person name="Huang E."/>
            <person name="Gao Y."/>
            <person name="Liu J."/>
            <person name="Shao H."/>
            <person name="Ye R."/>
            <person name="Li L."/>
            <person name="Wei W."/>
            <person name="Wang X."/>
            <person name="Wang C."/>
            <person name="Huo Q."/>
            <person name="Li W."/>
            <person name="Guo W."/>
            <person name="Chen H."/>
            <person name="Chen S."/>
            <person name="Zhou L."/>
            <person name="Zhou L."/>
            <person name="Ni X."/>
            <person name="Tian J."/>
            <person name="Zhou Y."/>
            <person name="Sheng Y."/>
            <person name="Liu T."/>
            <person name="Pan Y."/>
            <person name="Xia L."/>
            <person name="Li J."/>
            <person name="Zhao F."/>
            <person name="Cao W."/>
        </authorList>
    </citation>
    <scope>NUCLEOTIDE SEQUENCE</scope>
    <source>
        <strain evidence="7">Rmic-2018</strain>
        <tissue evidence="7">Larvae</tissue>
    </source>
</reference>
<comment type="caution">
    <text evidence="7">The sequence shown here is derived from an EMBL/GenBank/DDBJ whole genome shotgun (WGS) entry which is preliminary data.</text>
</comment>
<organism evidence="7 8">
    <name type="scientific">Rhipicephalus microplus</name>
    <name type="common">Cattle tick</name>
    <name type="synonym">Boophilus microplus</name>
    <dbReference type="NCBI Taxonomy" id="6941"/>
    <lineage>
        <taxon>Eukaryota</taxon>
        <taxon>Metazoa</taxon>
        <taxon>Ecdysozoa</taxon>
        <taxon>Arthropoda</taxon>
        <taxon>Chelicerata</taxon>
        <taxon>Arachnida</taxon>
        <taxon>Acari</taxon>
        <taxon>Parasitiformes</taxon>
        <taxon>Ixodida</taxon>
        <taxon>Ixodoidea</taxon>
        <taxon>Ixodidae</taxon>
        <taxon>Rhipicephalinae</taxon>
        <taxon>Rhipicephalus</taxon>
        <taxon>Boophilus</taxon>
    </lineage>
</organism>
<reference evidence="7" key="1">
    <citation type="journal article" date="2020" name="Cell">
        <title>Large-Scale Comparative Analyses of Tick Genomes Elucidate Their Genetic Diversity and Vector Capacities.</title>
        <authorList>
            <consortium name="Tick Genome and Microbiome Consortium (TIGMIC)"/>
            <person name="Jia N."/>
            <person name="Wang J."/>
            <person name="Shi W."/>
            <person name="Du L."/>
            <person name="Sun Y."/>
            <person name="Zhan W."/>
            <person name="Jiang J.F."/>
            <person name="Wang Q."/>
            <person name="Zhang B."/>
            <person name="Ji P."/>
            <person name="Bell-Sakyi L."/>
            <person name="Cui X.M."/>
            <person name="Yuan T.T."/>
            <person name="Jiang B.G."/>
            <person name="Yang W.F."/>
            <person name="Lam T.T."/>
            <person name="Chang Q.C."/>
            <person name="Ding S.J."/>
            <person name="Wang X.J."/>
            <person name="Zhu J.G."/>
            <person name="Ruan X.D."/>
            <person name="Zhao L."/>
            <person name="Wei J.T."/>
            <person name="Ye R.Z."/>
            <person name="Que T.C."/>
            <person name="Du C.H."/>
            <person name="Zhou Y.H."/>
            <person name="Cheng J.X."/>
            <person name="Dai P.F."/>
            <person name="Guo W.B."/>
            <person name="Han X.H."/>
            <person name="Huang E.J."/>
            <person name="Li L.F."/>
            <person name="Wei W."/>
            <person name="Gao Y.C."/>
            <person name="Liu J.Z."/>
            <person name="Shao H.Z."/>
            <person name="Wang X."/>
            <person name="Wang C.C."/>
            <person name="Yang T.C."/>
            <person name="Huo Q.B."/>
            <person name="Li W."/>
            <person name="Chen H.Y."/>
            <person name="Chen S.E."/>
            <person name="Zhou L.G."/>
            <person name="Ni X.B."/>
            <person name="Tian J.H."/>
            <person name="Sheng Y."/>
            <person name="Liu T."/>
            <person name="Pan Y.S."/>
            <person name="Xia L.Y."/>
            <person name="Li J."/>
            <person name="Zhao F."/>
            <person name="Cao W.C."/>
        </authorList>
    </citation>
    <scope>NUCLEOTIDE SEQUENCE</scope>
    <source>
        <strain evidence="7">Rmic-2018</strain>
    </source>
</reference>
<dbReference type="VEuPathDB" id="VectorBase:LOC119178748"/>
<evidence type="ECO:0000256" key="3">
    <source>
        <dbReference type="ARBA" id="ARBA00022771"/>
    </source>
</evidence>
<dbReference type="GO" id="GO:0046983">
    <property type="term" value="F:protein dimerization activity"/>
    <property type="evidence" value="ECO:0007669"/>
    <property type="project" value="InterPro"/>
</dbReference>
<dbReference type="InterPro" id="IPR052035">
    <property type="entry name" value="ZnF_BED_domain_contain"/>
</dbReference>
<dbReference type="InterPro" id="IPR012337">
    <property type="entry name" value="RNaseH-like_sf"/>
</dbReference>
<evidence type="ECO:0000256" key="4">
    <source>
        <dbReference type="ARBA" id="ARBA00022833"/>
    </source>
</evidence>
<keyword evidence="2" id="KW-0479">Metal-binding</keyword>
<keyword evidence="8" id="KW-1185">Reference proteome</keyword>
<dbReference type="Pfam" id="PF05699">
    <property type="entry name" value="Dimer_Tnp_hAT"/>
    <property type="match status" value="1"/>
</dbReference>